<gene>
    <name evidence="6" type="ORF">GLW05_14755</name>
</gene>
<reference evidence="6 7" key="1">
    <citation type="submission" date="2019-11" db="EMBL/GenBank/DDBJ databases">
        <title>Genome sequences of 17 halophilic strains isolated from different environments.</title>
        <authorList>
            <person name="Furrow R.E."/>
        </authorList>
    </citation>
    <scope>NUCLEOTIDE SEQUENCE [LARGE SCALE GENOMIC DNA]</scope>
    <source>
        <strain evidence="6 7">22514_16_FS</strain>
    </source>
</reference>
<protein>
    <submittedName>
        <fullName evidence="6">Methyltransferase domain-containing protein</fullName>
    </submittedName>
</protein>
<proteinExistence type="inferred from homology"/>
<dbReference type="OrthoDB" id="9784101at2"/>
<dbReference type="RefSeq" id="WP_160849564.1">
    <property type="nucleotide sequence ID" value="NZ_WMEQ01000012.1"/>
</dbReference>
<evidence type="ECO:0000256" key="2">
    <source>
        <dbReference type="ARBA" id="ARBA00022603"/>
    </source>
</evidence>
<dbReference type="PANTHER" id="PTHR44942">
    <property type="entry name" value="METHYLTRANSF_11 DOMAIN-CONTAINING PROTEIN"/>
    <property type="match status" value="1"/>
</dbReference>
<keyword evidence="3 6" id="KW-0808">Transferase</keyword>
<sequence length="260" mass="30410">MSHTHYKIDTESSWRSTKDKSSNHYMEDFCKELYIRGVSIENAYILELGCGHGFVTQAFQNLQADVKGIHCSPEEISIAQKQNPEAHYIKGNPEYLPFEKDSFDIVYACNHWEHLDRNKVLSEVDRVLKPKGYLLILDANCRLDQECVAYHTNELLSMYGRTPLATHTFPSEEHSHSFFPPEWFEEWRKAGFSIIDEWSFMCNVDFTLKSWINTVLQHTIEASNYIKSRIMDELRLFLLNSIEHDSFPIPYTCKTVVLQK</sequence>
<accession>A0A6I5A2F9</accession>
<dbReference type="InterPro" id="IPR013216">
    <property type="entry name" value="Methyltransf_11"/>
</dbReference>
<comment type="similarity">
    <text evidence="1">Belongs to the methyltransferase superfamily.</text>
</comment>
<dbReference type="EMBL" id="WMEQ01000012">
    <property type="protein sequence ID" value="MYL34852.1"/>
    <property type="molecule type" value="Genomic_DNA"/>
</dbReference>
<dbReference type="GO" id="GO:0032259">
    <property type="term" value="P:methylation"/>
    <property type="evidence" value="ECO:0007669"/>
    <property type="project" value="UniProtKB-KW"/>
</dbReference>
<dbReference type="Proteomes" id="UP000468638">
    <property type="component" value="Unassembled WGS sequence"/>
</dbReference>
<organism evidence="6 7">
    <name type="scientific">Pontibacillus yanchengensis</name>
    <dbReference type="NCBI Taxonomy" id="462910"/>
    <lineage>
        <taxon>Bacteria</taxon>
        <taxon>Bacillati</taxon>
        <taxon>Bacillota</taxon>
        <taxon>Bacilli</taxon>
        <taxon>Bacillales</taxon>
        <taxon>Bacillaceae</taxon>
        <taxon>Pontibacillus</taxon>
    </lineage>
</organism>
<evidence type="ECO:0000313" key="6">
    <source>
        <dbReference type="EMBL" id="MYL34852.1"/>
    </source>
</evidence>
<dbReference type="SUPFAM" id="SSF53335">
    <property type="entry name" value="S-adenosyl-L-methionine-dependent methyltransferases"/>
    <property type="match status" value="1"/>
</dbReference>
<dbReference type="GO" id="GO:0008757">
    <property type="term" value="F:S-adenosylmethionine-dependent methyltransferase activity"/>
    <property type="evidence" value="ECO:0007669"/>
    <property type="project" value="InterPro"/>
</dbReference>
<dbReference type="Gene3D" id="3.40.50.150">
    <property type="entry name" value="Vaccinia Virus protein VP39"/>
    <property type="match status" value="1"/>
</dbReference>
<name>A0A6I5A2F9_9BACI</name>
<dbReference type="InterPro" id="IPR029063">
    <property type="entry name" value="SAM-dependent_MTases_sf"/>
</dbReference>
<dbReference type="AlphaFoldDB" id="A0A6I5A2F9"/>
<dbReference type="CDD" id="cd02440">
    <property type="entry name" value="AdoMet_MTases"/>
    <property type="match status" value="1"/>
</dbReference>
<evidence type="ECO:0000259" key="5">
    <source>
        <dbReference type="Pfam" id="PF08241"/>
    </source>
</evidence>
<feature type="region of interest" description="Disordered" evidence="4">
    <location>
        <begin position="1"/>
        <end position="20"/>
    </location>
</feature>
<keyword evidence="2 6" id="KW-0489">Methyltransferase</keyword>
<evidence type="ECO:0000256" key="4">
    <source>
        <dbReference type="SAM" id="MobiDB-lite"/>
    </source>
</evidence>
<evidence type="ECO:0000313" key="7">
    <source>
        <dbReference type="Proteomes" id="UP000468638"/>
    </source>
</evidence>
<comment type="caution">
    <text evidence="6">The sequence shown here is derived from an EMBL/GenBank/DDBJ whole genome shotgun (WGS) entry which is preliminary data.</text>
</comment>
<evidence type="ECO:0000256" key="3">
    <source>
        <dbReference type="ARBA" id="ARBA00022679"/>
    </source>
</evidence>
<dbReference type="Pfam" id="PF08241">
    <property type="entry name" value="Methyltransf_11"/>
    <property type="match status" value="1"/>
</dbReference>
<dbReference type="InterPro" id="IPR051052">
    <property type="entry name" value="Diverse_substrate_MTase"/>
</dbReference>
<dbReference type="PANTHER" id="PTHR44942:SF4">
    <property type="entry name" value="METHYLTRANSFERASE TYPE 11 DOMAIN-CONTAINING PROTEIN"/>
    <property type="match status" value="1"/>
</dbReference>
<evidence type="ECO:0000256" key="1">
    <source>
        <dbReference type="ARBA" id="ARBA00008361"/>
    </source>
</evidence>
<feature type="domain" description="Methyltransferase type 11" evidence="5">
    <location>
        <begin position="46"/>
        <end position="136"/>
    </location>
</feature>